<comment type="caution">
    <text evidence="1">The sequence shown here is derived from an EMBL/GenBank/DDBJ whole genome shotgun (WGS) entry which is preliminary data.</text>
</comment>
<sequence>MTESQEIQDSLEFVNWLIREGGLQLMKHERIRELARGGIIGCMCADGDYSLLLEMKLKEVNPRQHLLKLNGGGFLLGLDPNSGFDAATKEYLHAAQVVLKWDLTEAFHQLKKGTTVLMIAHGIHCGKAHKLEVSLSDMLLATMRADEVVTAHLEVSEDVVLPVFLMDWTPGEKGILKKKVKLYVVKKKAGLLIKRWFDRNR</sequence>
<name>A0A2M7RJK0_9BACT</name>
<reference evidence="1 2" key="1">
    <citation type="submission" date="2017-09" db="EMBL/GenBank/DDBJ databases">
        <title>Depth-based differentiation of microbial function through sediment-hosted aquifers and enrichment of novel symbionts in the deep terrestrial subsurface.</title>
        <authorList>
            <person name="Probst A.J."/>
            <person name="Ladd B."/>
            <person name="Jarett J.K."/>
            <person name="Geller-Mcgrath D.E."/>
            <person name="Sieber C.M."/>
            <person name="Emerson J.B."/>
            <person name="Anantharaman K."/>
            <person name="Thomas B.C."/>
            <person name="Malmstrom R."/>
            <person name="Stieglmeier M."/>
            <person name="Klingl A."/>
            <person name="Woyke T."/>
            <person name="Ryan C.M."/>
            <person name="Banfield J.F."/>
        </authorList>
    </citation>
    <scope>NUCLEOTIDE SEQUENCE [LARGE SCALE GENOMIC DNA]</scope>
    <source>
        <strain evidence="1">CG_4_10_14_0_8_um_filter_42_10</strain>
    </source>
</reference>
<proteinExistence type="predicted"/>
<dbReference type="Proteomes" id="UP000230779">
    <property type="component" value="Unassembled WGS sequence"/>
</dbReference>
<dbReference type="EMBL" id="PFMD01000024">
    <property type="protein sequence ID" value="PIY96943.1"/>
    <property type="molecule type" value="Genomic_DNA"/>
</dbReference>
<evidence type="ECO:0000313" key="1">
    <source>
        <dbReference type="EMBL" id="PIY96943.1"/>
    </source>
</evidence>
<accession>A0A2M7RJK0</accession>
<gene>
    <name evidence="1" type="ORF">COY66_02105</name>
</gene>
<organism evidence="1 2">
    <name type="scientific">Candidatus Kerfeldbacteria bacterium CG_4_10_14_0_8_um_filter_42_10</name>
    <dbReference type="NCBI Taxonomy" id="2014248"/>
    <lineage>
        <taxon>Bacteria</taxon>
        <taxon>Candidatus Kerfeldiibacteriota</taxon>
    </lineage>
</organism>
<protein>
    <submittedName>
        <fullName evidence="1">Uncharacterized protein</fullName>
    </submittedName>
</protein>
<dbReference type="AlphaFoldDB" id="A0A2M7RJK0"/>
<evidence type="ECO:0000313" key="2">
    <source>
        <dbReference type="Proteomes" id="UP000230779"/>
    </source>
</evidence>